<dbReference type="Proteomes" id="UP000248481">
    <property type="component" value="Chromosome X"/>
</dbReference>
<dbReference type="Gene3D" id="3.20.20.190">
    <property type="entry name" value="Phosphatidylinositol (PI) phosphodiesterase"/>
    <property type="match status" value="1"/>
</dbReference>
<accession>A0A2Y9GAK9</accession>
<evidence type="ECO:0000256" key="7">
    <source>
        <dbReference type="ARBA" id="ARBA00023180"/>
    </source>
</evidence>
<feature type="transmembrane region" description="Helical" evidence="8">
    <location>
        <begin position="38"/>
        <end position="62"/>
    </location>
</feature>
<evidence type="ECO:0000256" key="2">
    <source>
        <dbReference type="ARBA" id="ARBA00007277"/>
    </source>
</evidence>
<dbReference type="KEGG" id="nsu:110572099"/>
<feature type="transmembrane region" description="Helical" evidence="8">
    <location>
        <begin position="82"/>
        <end position="107"/>
    </location>
</feature>
<dbReference type="InterPro" id="IPR030395">
    <property type="entry name" value="GP_PDE_dom"/>
</dbReference>
<evidence type="ECO:0000256" key="5">
    <source>
        <dbReference type="ARBA" id="ARBA00022989"/>
    </source>
</evidence>
<dbReference type="GO" id="GO:0008889">
    <property type="term" value="F:glycerophosphodiester phosphodiesterase activity"/>
    <property type="evidence" value="ECO:0007669"/>
    <property type="project" value="TreeGrafter"/>
</dbReference>
<keyword evidence="10" id="KW-1185">Reference proteome</keyword>
<sequence>MAESPGCCSVWARCLHCLYSCHWRKCPKERMQTSKCDCIWFGLLFLTFLLSLGWLYIGLILLNDLHNFNEFLFHHWGHWMDWSLAFLLVISLLVTYASLLLLLALLLRLCGQPLHLHSVHKMLLLLIMLLVAAGLVGLDVQWQQEWRSLRLSLQATAPFLHIGAVAGVTLLAWPVAATFYRVRRRGPKTLLLFLFFGVSLAVYLAPLCISSPCIMEPRDLPPKPGLVGHRGAPMLAPENTLMSLRKTAECGAAVFETDVMVSSDGIPFLMHDEHLSRTTDVASVFPARTSSHSSDFSCAELKKLNAGTWFLERQPFWGAKRLSGPDRKEAENQSVPTLEELLKEAAVLNLSIMFDLRRPPRNHTYHDTFVNQTLETVLSARVPQAMVLWLPDEDRANVQQRAPRMRQIYGQQGSNRTERPQFLNLPYQDLPLLDIKALHQDNVSVNLFVVNKPWLFSLLWCAGVDSVTTNDCQLLQQMRYPVWIIPPQTYLMMWIITNCVSTLLLLWTFLLQGLRNSSAADQDQQFHNGVNAQPWTPTNQSLRPVWID</sequence>
<evidence type="ECO:0000259" key="9">
    <source>
        <dbReference type="PROSITE" id="PS51704"/>
    </source>
</evidence>
<evidence type="ECO:0000256" key="1">
    <source>
        <dbReference type="ARBA" id="ARBA00004141"/>
    </source>
</evidence>
<dbReference type="InterPro" id="IPR017946">
    <property type="entry name" value="PLC-like_Pdiesterase_TIM-brl"/>
</dbReference>
<protein>
    <submittedName>
        <fullName evidence="11">Glycerophosphoinositol inositolphosphodiesterase GDPD2 isoform X1</fullName>
    </submittedName>
</protein>
<evidence type="ECO:0000313" key="11">
    <source>
        <dbReference type="RefSeq" id="XP_021536051.1"/>
    </source>
</evidence>
<dbReference type="AlphaFoldDB" id="A0A2Y9GAK9"/>
<evidence type="ECO:0000256" key="3">
    <source>
        <dbReference type="ARBA" id="ARBA00022692"/>
    </source>
</evidence>
<dbReference type="InParanoid" id="A0A2Y9GAK9"/>
<evidence type="ECO:0000256" key="8">
    <source>
        <dbReference type="SAM" id="Phobius"/>
    </source>
</evidence>
<name>A0A2Y9GAK9_NEOSC</name>
<keyword evidence="3 8" id="KW-0812">Transmembrane</keyword>
<reference evidence="11" key="1">
    <citation type="submission" date="2025-08" db="UniProtKB">
        <authorList>
            <consortium name="RefSeq"/>
        </authorList>
    </citation>
    <scope>IDENTIFICATION</scope>
    <source>
        <tissue evidence="11">Blood</tissue>
    </source>
</reference>
<dbReference type="PROSITE" id="PS51704">
    <property type="entry name" value="GP_PDE"/>
    <property type="match status" value="1"/>
</dbReference>
<comment type="similarity">
    <text evidence="2">Belongs to the glycerophosphoryl diester phosphodiesterase family.</text>
</comment>
<keyword evidence="6 8" id="KW-0472">Membrane</keyword>
<dbReference type="Pfam" id="PF13653">
    <property type="entry name" value="GDPD_2"/>
    <property type="match status" value="1"/>
</dbReference>
<feature type="domain" description="GP-PDE" evidence="9">
    <location>
        <begin position="224"/>
        <end position="479"/>
    </location>
</feature>
<keyword evidence="5 8" id="KW-1133">Transmembrane helix</keyword>
<feature type="transmembrane region" description="Helical" evidence="8">
    <location>
        <begin position="158"/>
        <end position="177"/>
    </location>
</feature>
<feature type="transmembrane region" description="Helical" evidence="8">
    <location>
        <begin position="491"/>
        <end position="511"/>
    </location>
</feature>
<dbReference type="PANTHER" id="PTHR23344:SF1">
    <property type="entry name" value="GLYCEROPHOSPHOINOSITOL INOSITOLPHOSPHODIESTERASE GDPD2"/>
    <property type="match status" value="1"/>
</dbReference>
<gene>
    <name evidence="11" type="primary">GDPD2</name>
</gene>
<dbReference type="GO" id="GO:0006629">
    <property type="term" value="P:lipid metabolic process"/>
    <property type="evidence" value="ECO:0007669"/>
    <property type="project" value="InterPro"/>
</dbReference>
<evidence type="ECO:0000256" key="6">
    <source>
        <dbReference type="ARBA" id="ARBA00023136"/>
    </source>
</evidence>
<dbReference type="GeneID" id="110572099"/>
<feature type="transmembrane region" description="Helical" evidence="8">
    <location>
        <begin position="189"/>
        <end position="207"/>
    </location>
</feature>
<evidence type="ECO:0000256" key="4">
    <source>
        <dbReference type="ARBA" id="ARBA00022801"/>
    </source>
</evidence>
<dbReference type="GO" id="GO:0005886">
    <property type="term" value="C:plasma membrane"/>
    <property type="evidence" value="ECO:0007669"/>
    <property type="project" value="TreeGrafter"/>
</dbReference>
<dbReference type="RefSeq" id="XP_021536051.1">
    <property type="nucleotide sequence ID" value="XM_021680376.2"/>
</dbReference>
<proteinExistence type="inferred from homology"/>
<dbReference type="CTD" id="54857"/>
<dbReference type="Pfam" id="PF03009">
    <property type="entry name" value="GDPD"/>
    <property type="match status" value="1"/>
</dbReference>
<organism evidence="10 11">
    <name type="scientific">Neomonachus schauinslandi</name>
    <name type="common">Hawaiian monk seal</name>
    <name type="synonym">Monachus schauinslandi</name>
    <dbReference type="NCBI Taxonomy" id="29088"/>
    <lineage>
        <taxon>Eukaryota</taxon>
        <taxon>Metazoa</taxon>
        <taxon>Chordata</taxon>
        <taxon>Craniata</taxon>
        <taxon>Vertebrata</taxon>
        <taxon>Euteleostomi</taxon>
        <taxon>Mammalia</taxon>
        <taxon>Eutheria</taxon>
        <taxon>Laurasiatheria</taxon>
        <taxon>Carnivora</taxon>
        <taxon>Caniformia</taxon>
        <taxon>Pinnipedia</taxon>
        <taxon>Phocidae</taxon>
        <taxon>Monachinae</taxon>
        <taxon>Monachini</taxon>
        <taxon>Neomonachus</taxon>
    </lineage>
</organism>
<evidence type="ECO:0000313" key="10">
    <source>
        <dbReference type="Proteomes" id="UP000248481"/>
    </source>
</evidence>
<comment type="subcellular location">
    <subcellularLocation>
        <location evidence="1">Membrane</location>
        <topology evidence="1">Multi-pass membrane protein</topology>
    </subcellularLocation>
</comment>
<dbReference type="PANTHER" id="PTHR23344">
    <property type="entry name" value="GLYCEROPHOSPHORYL DIESTER PHOSPHODIESTERASE"/>
    <property type="match status" value="1"/>
</dbReference>
<keyword evidence="4" id="KW-0378">Hydrolase</keyword>
<keyword evidence="7" id="KW-0325">Glycoprotein</keyword>
<dbReference type="STRING" id="29088.A0A2Y9GAK9"/>
<dbReference type="SUPFAM" id="SSF51695">
    <property type="entry name" value="PLC-like phosphodiesterases"/>
    <property type="match status" value="1"/>
</dbReference>
<feature type="transmembrane region" description="Helical" evidence="8">
    <location>
        <begin position="119"/>
        <end position="138"/>
    </location>
</feature>